<dbReference type="OrthoDB" id="9796486at2"/>
<evidence type="ECO:0000313" key="4">
    <source>
        <dbReference type="Proteomes" id="UP000034029"/>
    </source>
</evidence>
<reference evidence="2 4" key="1">
    <citation type="journal article" date="2015" name="Int. J. Syst. Evol. Microbiol.">
        <title>Complete genome sequence of Salinicoccus halodurans H3B36, isolated from the Qaidam Basin in China.</title>
        <authorList>
            <person name="Jiang K."/>
            <person name="Xue Y."/>
            <person name="Ma Y."/>
        </authorList>
    </citation>
    <scope>NUCLEOTIDE SEQUENCE [LARGE SCALE GENOMIC DNA]</scope>
    <source>
        <strain evidence="2 4">H3B36</strain>
    </source>
</reference>
<sequence>MKMSRGERELQKQFGTEKRAGAFYKNQMTDSLTPRMADFIAAQEMLFISTADGGGNCDASFRAGQAGFVRVLSEKTLMYPEYRGNGVMASLGNISENPHIGLMFIDFTEHQIGLHINGAAQILEHDALSSLGFNDEEIHFLNEQEDGRAERWVVVTVHEAYIHCSKHIPVLRKHSDDYARDADDRKRKGGDFFEVKNK</sequence>
<dbReference type="EMBL" id="FOTB01000001">
    <property type="protein sequence ID" value="SFK53199.1"/>
    <property type="molecule type" value="Genomic_DNA"/>
</dbReference>
<reference evidence="3 5" key="3">
    <citation type="submission" date="2016-10" db="EMBL/GenBank/DDBJ databases">
        <authorList>
            <person name="Varghese N."/>
            <person name="Submissions S."/>
        </authorList>
    </citation>
    <scope>NUCLEOTIDE SEQUENCE [LARGE SCALE GENOMIC DNA]</scope>
    <source>
        <strain evidence="3 5">CGMCC 1.6501</strain>
    </source>
</reference>
<evidence type="ECO:0000259" key="1">
    <source>
        <dbReference type="Pfam" id="PF01243"/>
    </source>
</evidence>
<dbReference type="InterPro" id="IPR012349">
    <property type="entry name" value="Split_barrel_FMN-bd"/>
</dbReference>
<dbReference type="Gene3D" id="2.30.110.10">
    <property type="entry name" value="Electron Transport, Fmn-binding Protein, Chain A"/>
    <property type="match status" value="1"/>
</dbReference>
<dbReference type="InterPro" id="IPR011576">
    <property type="entry name" value="Pyridox_Oxase_N"/>
</dbReference>
<dbReference type="PANTHER" id="PTHR42815:SF2">
    <property type="entry name" value="FAD-BINDING, PUTATIVE (AFU_ORTHOLOGUE AFUA_6G07600)-RELATED"/>
    <property type="match status" value="1"/>
</dbReference>
<dbReference type="KEGG" id="shv:AAT16_04855"/>
<dbReference type="EMBL" id="CP011366">
    <property type="protein sequence ID" value="AKG73599.1"/>
    <property type="molecule type" value="Genomic_DNA"/>
</dbReference>
<protein>
    <submittedName>
        <fullName evidence="2">Pyridoxamine 5-phosphate oxidase</fullName>
    </submittedName>
</protein>
<gene>
    <name evidence="2" type="ORF">AAT16_04855</name>
    <name evidence="3" type="ORF">SAMN05216235_0208</name>
</gene>
<evidence type="ECO:0000313" key="2">
    <source>
        <dbReference type="EMBL" id="AKG73599.1"/>
    </source>
</evidence>
<dbReference type="SUPFAM" id="SSF50475">
    <property type="entry name" value="FMN-binding split barrel"/>
    <property type="match status" value="1"/>
</dbReference>
<dbReference type="Pfam" id="PF01243">
    <property type="entry name" value="PNPOx_N"/>
    <property type="match status" value="1"/>
</dbReference>
<reference evidence="4" key="2">
    <citation type="submission" date="2015-04" db="EMBL/GenBank/DDBJ databases">
        <title>Complete genome sequence of Salinicoccus halodurans strain H3B36, isolated from the Qaidam basin of China.</title>
        <authorList>
            <person name="Ma Y."/>
            <person name="Jiang K."/>
            <person name="Xue Y."/>
        </authorList>
    </citation>
    <scope>NUCLEOTIDE SEQUENCE [LARGE SCALE GENOMIC DNA]</scope>
    <source>
        <strain evidence="4">H3B36</strain>
    </source>
</reference>
<accession>A0A0F7HKB9</accession>
<proteinExistence type="predicted"/>
<dbReference type="Proteomes" id="UP000034029">
    <property type="component" value="Chromosome"/>
</dbReference>
<feature type="domain" description="Pyridoxamine 5'-phosphate oxidase N-terminal" evidence="1">
    <location>
        <begin position="32"/>
        <end position="164"/>
    </location>
</feature>
<dbReference type="Proteomes" id="UP000183090">
    <property type="component" value="Unassembled WGS sequence"/>
</dbReference>
<dbReference type="AlphaFoldDB" id="A0A0F7HKB9"/>
<evidence type="ECO:0000313" key="3">
    <source>
        <dbReference type="EMBL" id="SFK53199.1"/>
    </source>
</evidence>
<dbReference type="PANTHER" id="PTHR42815">
    <property type="entry name" value="FAD-BINDING, PUTATIVE (AFU_ORTHOLOGUE AFUA_6G07600)-RELATED"/>
    <property type="match status" value="1"/>
</dbReference>
<name>A0A0F7HKB9_9STAP</name>
<organism evidence="3 5">
    <name type="scientific">Salinicoccus halodurans</name>
    <dbReference type="NCBI Taxonomy" id="407035"/>
    <lineage>
        <taxon>Bacteria</taxon>
        <taxon>Bacillati</taxon>
        <taxon>Bacillota</taxon>
        <taxon>Bacilli</taxon>
        <taxon>Bacillales</taxon>
        <taxon>Staphylococcaceae</taxon>
        <taxon>Salinicoccus</taxon>
    </lineage>
</organism>
<dbReference type="RefSeq" id="WP_046789789.1">
    <property type="nucleotide sequence ID" value="NZ_CP011366.1"/>
</dbReference>
<evidence type="ECO:0000313" key="5">
    <source>
        <dbReference type="Proteomes" id="UP000183090"/>
    </source>
</evidence>
<keyword evidence="4" id="KW-1185">Reference proteome</keyword>